<accession>A0A8R7QNR4</accession>
<organism evidence="2 3">
    <name type="scientific">Triticum urartu</name>
    <name type="common">Red wild einkorn</name>
    <name type="synonym">Crithodium urartu</name>
    <dbReference type="NCBI Taxonomy" id="4572"/>
    <lineage>
        <taxon>Eukaryota</taxon>
        <taxon>Viridiplantae</taxon>
        <taxon>Streptophyta</taxon>
        <taxon>Embryophyta</taxon>
        <taxon>Tracheophyta</taxon>
        <taxon>Spermatophyta</taxon>
        <taxon>Magnoliopsida</taxon>
        <taxon>Liliopsida</taxon>
        <taxon>Poales</taxon>
        <taxon>Poaceae</taxon>
        <taxon>BOP clade</taxon>
        <taxon>Pooideae</taxon>
        <taxon>Triticodae</taxon>
        <taxon>Triticeae</taxon>
        <taxon>Triticinae</taxon>
        <taxon>Triticum</taxon>
    </lineage>
</organism>
<reference evidence="3" key="1">
    <citation type="journal article" date="2013" name="Nature">
        <title>Draft genome of the wheat A-genome progenitor Triticum urartu.</title>
        <authorList>
            <person name="Ling H.Q."/>
            <person name="Zhao S."/>
            <person name="Liu D."/>
            <person name="Wang J."/>
            <person name="Sun H."/>
            <person name="Zhang C."/>
            <person name="Fan H."/>
            <person name="Li D."/>
            <person name="Dong L."/>
            <person name="Tao Y."/>
            <person name="Gao C."/>
            <person name="Wu H."/>
            <person name="Li Y."/>
            <person name="Cui Y."/>
            <person name="Guo X."/>
            <person name="Zheng S."/>
            <person name="Wang B."/>
            <person name="Yu K."/>
            <person name="Liang Q."/>
            <person name="Yang W."/>
            <person name="Lou X."/>
            <person name="Chen J."/>
            <person name="Feng M."/>
            <person name="Jian J."/>
            <person name="Zhang X."/>
            <person name="Luo G."/>
            <person name="Jiang Y."/>
            <person name="Liu J."/>
            <person name="Wang Z."/>
            <person name="Sha Y."/>
            <person name="Zhang B."/>
            <person name="Wu H."/>
            <person name="Tang D."/>
            <person name="Shen Q."/>
            <person name="Xue P."/>
            <person name="Zou S."/>
            <person name="Wang X."/>
            <person name="Liu X."/>
            <person name="Wang F."/>
            <person name="Yang Y."/>
            <person name="An X."/>
            <person name="Dong Z."/>
            <person name="Zhang K."/>
            <person name="Zhang X."/>
            <person name="Luo M.C."/>
            <person name="Dvorak J."/>
            <person name="Tong Y."/>
            <person name="Wang J."/>
            <person name="Yang H."/>
            <person name="Li Z."/>
            <person name="Wang D."/>
            <person name="Zhang A."/>
            <person name="Wang J."/>
        </authorList>
    </citation>
    <scope>NUCLEOTIDE SEQUENCE</scope>
    <source>
        <strain evidence="3">cv. G1812</strain>
    </source>
</reference>
<dbReference type="AlphaFoldDB" id="A0A8R7QNR4"/>
<dbReference type="Gramene" id="TuG1812G0600002417.01.T01">
    <property type="protein sequence ID" value="TuG1812G0600002417.01.T01.cds455220"/>
    <property type="gene ID" value="TuG1812G0600002417.01"/>
</dbReference>
<sequence>MHGPVSRSSQARSPWPPHSASRMRSPSKQERMRSRPSDAAKLHLEHVRTHCARPIQLWNTHEGPVIPLQQDGHHPQRRRCTKVRLQGSPRLRDETIVAAADGRGWRRCGGRQPFSCSGGDHGWGEWMAVVAAADGRGWRRCGGRQPFSCSGGDHGWGEWRMGDLEEANRDPLPPSGIEECVSWVDGRKHKKEGEVSLPLDLR</sequence>
<dbReference type="Proteomes" id="UP000015106">
    <property type="component" value="Chromosome 6"/>
</dbReference>
<protein>
    <submittedName>
        <fullName evidence="2">Uncharacterized protein</fullName>
    </submittedName>
</protein>
<evidence type="ECO:0000256" key="1">
    <source>
        <dbReference type="SAM" id="MobiDB-lite"/>
    </source>
</evidence>
<keyword evidence="3" id="KW-1185">Reference proteome</keyword>
<reference evidence="2" key="3">
    <citation type="submission" date="2022-06" db="UniProtKB">
        <authorList>
            <consortium name="EnsemblPlants"/>
        </authorList>
    </citation>
    <scope>IDENTIFICATION</scope>
</reference>
<evidence type="ECO:0000313" key="2">
    <source>
        <dbReference type="EnsemblPlants" id="TuG1812G0600002417.01.T01.cds455220"/>
    </source>
</evidence>
<name>A0A8R7QNR4_TRIUA</name>
<dbReference type="EnsemblPlants" id="TuG1812G0600002417.01.T01">
    <property type="protein sequence ID" value="TuG1812G0600002417.01.T01.cds455220"/>
    <property type="gene ID" value="TuG1812G0600002417.01"/>
</dbReference>
<feature type="region of interest" description="Disordered" evidence="1">
    <location>
        <begin position="1"/>
        <end position="38"/>
    </location>
</feature>
<feature type="compositionally biased region" description="Basic and acidic residues" evidence="1">
    <location>
        <begin position="27"/>
        <end position="38"/>
    </location>
</feature>
<evidence type="ECO:0000313" key="3">
    <source>
        <dbReference type="Proteomes" id="UP000015106"/>
    </source>
</evidence>
<reference evidence="2" key="2">
    <citation type="submission" date="2018-03" db="EMBL/GenBank/DDBJ databases">
        <title>The Triticum urartu genome reveals the dynamic nature of wheat genome evolution.</title>
        <authorList>
            <person name="Ling H."/>
            <person name="Ma B."/>
            <person name="Shi X."/>
            <person name="Liu H."/>
            <person name="Dong L."/>
            <person name="Sun H."/>
            <person name="Cao Y."/>
            <person name="Gao Q."/>
            <person name="Zheng S."/>
            <person name="Li Y."/>
            <person name="Yu Y."/>
            <person name="Du H."/>
            <person name="Qi M."/>
            <person name="Li Y."/>
            <person name="Yu H."/>
            <person name="Cui Y."/>
            <person name="Wang N."/>
            <person name="Chen C."/>
            <person name="Wu H."/>
            <person name="Zhao Y."/>
            <person name="Zhang J."/>
            <person name="Li Y."/>
            <person name="Zhou W."/>
            <person name="Zhang B."/>
            <person name="Hu W."/>
            <person name="Eijk M."/>
            <person name="Tang J."/>
            <person name="Witsenboer H."/>
            <person name="Zhao S."/>
            <person name="Li Z."/>
            <person name="Zhang A."/>
            <person name="Wang D."/>
            <person name="Liang C."/>
        </authorList>
    </citation>
    <scope>NUCLEOTIDE SEQUENCE [LARGE SCALE GENOMIC DNA]</scope>
    <source>
        <strain evidence="2">cv. G1812</strain>
    </source>
</reference>
<feature type="compositionally biased region" description="Polar residues" evidence="1">
    <location>
        <begin position="1"/>
        <end position="12"/>
    </location>
</feature>
<proteinExistence type="predicted"/>